<evidence type="ECO:0000313" key="2">
    <source>
        <dbReference type="Proteomes" id="UP000318138"/>
    </source>
</evidence>
<organism evidence="1 2">
    <name type="scientific">Paenalkalicoccus suaedae</name>
    <dbReference type="NCBI Taxonomy" id="2592382"/>
    <lineage>
        <taxon>Bacteria</taxon>
        <taxon>Bacillati</taxon>
        <taxon>Bacillota</taxon>
        <taxon>Bacilli</taxon>
        <taxon>Bacillales</taxon>
        <taxon>Bacillaceae</taxon>
        <taxon>Paenalkalicoccus</taxon>
    </lineage>
</organism>
<accession>A0A859FHR7</accession>
<name>A0A859FHR7_9BACI</name>
<reference evidence="2" key="1">
    <citation type="submission" date="2019-07" db="EMBL/GenBank/DDBJ databases">
        <title>Bacillus alkalisoli sp. nov. isolated from saline soil.</title>
        <authorList>
            <person name="Sun J.-Q."/>
            <person name="Xu L."/>
        </authorList>
    </citation>
    <scope>NUCLEOTIDE SEQUENCE [LARGE SCALE GENOMIC DNA]</scope>
    <source>
        <strain evidence="2">M4U3P1</strain>
    </source>
</reference>
<dbReference type="AlphaFoldDB" id="A0A859FHR7"/>
<gene>
    <name evidence="1" type="ORF">FLK61_39325</name>
</gene>
<dbReference type="RefSeq" id="WP_176010637.1">
    <property type="nucleotide sequence ID" value="NZ_CP041372.2"/>
</dbReference>
<sequence length="211" mass="24779">MQLKSYILRTSRLLRQPRVTYTDDEITAYKRLLSQTAEGTVEPIAYDALYPKHRFLQYVAERTDTVLHGSNNQDIRQFEPRDSTLFTGQPIKAVFAANDGTWPLFFATQNRRDYHGSIRNICIKTDQARYYYFSVENRTTDEWTDGTVYLLPKTTFKQGGIKSEWVSEQPVKPYAKLAVTPEDFPFLEKVSYHEKKDPIWRTLLRAFFVKK</sequence>
<evidence type="ECO:0000313" key="1">
    <source>
        <dbReference type="EMBL" id="QKS72667.1"/>
    </source>
</evidence>
<dbReference type="KEGG" id="psua:FLK61_39325"/>
<proteinExistence type="predicted"/>
<keyword evidence="2" id="KW-1185">Reference proteome</keyword>
<protein>
    <submittedName>
        <fullName evidence="1">Uncharacterized protein</fullName>
    </submittedName>
</protein>
<dbReference type="EMBL" id="CP041372">
    <property type="protein sequence ID" value="QKS72667.1"/>
    <property type="molecule type" value="Genomic_DNA"/>
</dbReference>
<dbReference type="Proteomes" id="UP000318138">
    <property type="component" value="Chromosome"/>
</dbReference>